<dbReference type="SUPFAM" id="SSF75005">
    <property type="entry name" value="Arabinanase/levansucrase/invertase"/>
    <property type="match status" value="1"/>
</dbReference>
<proteinExistence type="predicted"/>
<organism evidence="2 3">
    <name type="scientific">Microdochium trichocladiopsis</name>
    <dbReference type="NCBI Taxonomy" id="1682393"/>
    <lineage>
        <taxon>Eukaryota</taxon>
        <taxon>Fungi</taxon>
        <taxon>Dikarya</taxon>
        <taxon>Ascomycota</taxon>
        <taxon>Pezizomycotina</taxon>
        <taxon>Sordariomycetes</taxon>
        <taxon>Xylariomycetidae</taxon>
        <taxon>Xylariales</taxon>
        <taxon>Microdochiaceae</taxon>
        <taxon>Microdochium</taxon>
    </lineage>
</organism>
<dbReference type="OrthoDB" id="4632256at2759"/>
<evidence type="ECO:0000313" key="2">
    <source>
        <dbReference type="EMBL" id="KAH7038177.1"/>
    </source>
</evidence>
<protein>
    <submittedName>
        <fullName evidence="2">Uncharacterized protein</fullName>
    </submittedName>
</protein>
<reference evidence="2" key="1">
    <citation type="journal article" date="2021" name="Nat. Commun.">
        <title>Genetic determinants of endophytism in the Arabidopsis root mycobiome.</title>
        <authorList>
            <person name="Mesny F."/>
            <person name="Miyauchi S."/>
            <person name="Thiergart T."/>
            <person name="Pickel B."/>
            <person name="Atanasova L."/>
            <person name="Karlsson M."/>
            <person name="Huettel B."/>
            <person name="Barry K.W."/>
            <person name="Haridas S."/>
            <person name="Chen C."/>
            <person name="Bauer D."/>
            <person name="Andreopoulos W."/>
            <person name="Pangilinan J."/>
            <person name="LaButti K."/>
            <person name="Riley R."/>
            <person name="Lipzen A."/>
            <person name="Clum A."/>
            <person name="Drula E."/>
            <person name="Henrissat B."/>
            <person name="Kohler A."/>
            <person name="Grigoriev I.V."/>
            <person name="Martin F.M."/>
            <person name="Hacquard S."/>
        </authorList>
    </citation>
    <scope>NUCLEOTIDE SEQUENCE</scope>
    <source>
        <strain evidence="2">MPI-CAGE-CH-0230</strain>
    </source>
</reference>
<keyword evidence="3" id="KW-1185">Reference proteome</keyword>
<evidence type="ECO:0000313" key="3">
    <source>
        <dbReference type="Proteomes" id="UP000756346"/>
    </source>
</evidence>
<feature type="region of interest" description="Disordered" evidence="1">
    <location>
        <begin position="1"/>
        <end position="20"/>
    </location>
</feature>
<dbReference type="AlphaFoldDB" id="A0A9P8YFY6"/>
<dbReference type="RefSeq" id="XP_046017298.1">
    <property type="nucleotide sequence ID" value="XM_046158193.1"/>
</dbReference>
<dbReference type="GeneID" id="70187739"/>
<dbReference type="Proteomes" id="UP000756346">
    <property type="component" value="Unassembled WGS sequence"/>
</dbReference>
<gene>
    <name evidence="2" type="ORF">B0I36DRAFT_359771</name>
</gene>
<comment type="caution">
    <text evidence="2">The sequence shown here is derived from an EMBL/GenBank/DDBJ whole genome shotgun (WGS) entry which is preliminary data.</text>
</comment>
<dbReference type="EMBL" id="JAGTJQ010000002">
    <property type="protein sequence ID" value="KAH7038177.1"/>
    <property type="molecule type" value="Genomic_DNA"/>
</dbReference>
<sequence length="540" mass="59294">MSSSDSEAKMNTSGASSVSAQNTDPLQLTFCRQAVRRFIFSNNIYLTNLVPSEIVDIDMMHPVVGNPSSPCSYAIRTGKLEISSGLSSAAGSARYVGGINPYATYEVDVQDISIGSDESSGEVGINLATNDDQTHLQIVAVYDRAGSPVLMRLLRAGEVIREDVLSAGPAPEPPYKLQVQFSGISLNTFYTKDGQTRFLGRIHPNDNFRDILDLRRRSTAIGARYGVLTKLPAGSQVVLNGAASYLSAGVGQADIRLITRRDGAPVFDNDRMWFSFSARGIGTGDCSQGIMSWNPSPSEFKFEGTIVFDHGDGLLRNDYASHIFYDDQSGTWKAWSCDFGGSANQEGRGPSGLVVAESKRDPRRGFSVMSASVLKDIAGQHEDPCGFFDSDSGTWRLLTTELSNGFRAQLFESESWKGPFTPIATPVNHNSTGTLIQKFGQQRFVFAGSSEPTVFVYSYPDLRELGTLKIDLPPFTPGRNSRIWPNVFPLPVGYPARYMALMMDRANFPDVQGDTWSYGALYTYWAHTEDISHDEYEFDL</sequence>
<evidence type="ECO:0000256" key="1">
    <source>
        <dbReference type="SAM" id="MobiDB-lite"/>
    </source>
</evidence>
<accession>A0A9P8YFY6</accession>
<dbReference type="InterPro" id="IPR023296">
    <property type="entry name" value="Glyco_hydro_beta-prop_sf"/>
</dbReference>
<name>A0A9P8YFY6_9PEZI</name>